<feature type="chain" id="PRO_5046258425" description="EF-hand domain-containing protein" evidence="4">
    <location>
        <begin position="26"/>
        <end position="207"/>
    </location>
</feature>
<feature type="signal peptide" evidence="4">
    <location>
        <begin position="1"/>
        <end position="25"/>
    </location>
</feature>
<evidence type="ECO:0000313" key="6">
    <source>
        <dbReference type="EMBL" id="GGN43981.1"/>
    </source>
</evidence>
<evidence type="ECO:0000256" key="1">
    <source>
        <dbReference type="ARBA" id="ARBA00022723"/>
    </source>
</evidence>
<gene>
    <name evidence="6" type="ORF">GCM10011349_08590</name>
</gene>
<dbReference type="EMBL" id="BMLK01000003">
    <property type="protein sequence ID" value="GGN43981.1"/>
    <property type="molecule type" value="Genomic_DNA"/>
</dbReference>
<evidence type="ECO:0000259" key="5">
    <source>
        <dbReference type="PROSITE" id="PS50222"/>
    </source>
</evidence>
<dbReference type="RefSeq" id="WP_188818451.1">
    <property type="nucleotide sequence ID" value="NZ_BMLK01000003.1"/>
</dbReference>
<reference evidence="7" key="1">
    <citation type="journal article" date="2019" name="Int. J. Syst. Evol. Microbiol.">
        <title>The Global Catalogue of Microorganisms (GCM) 10K type strain sequencing project: providing services to taxonomists for standard genome sequencing and annotation.</title>
        <authorList>
            <consortium name="The Broad Institute Genomics Platform"/>
            <consortium name="The Broad Institute Genome Sequencing Center for Infectious Disease"/>
            <person name="Wu L."/>
            <person name="Ma J."/>
        </authorList>
    </citation>
    <scope>NUCLEOTIDE SEQUENCE [LARGE SCALE GENOMIC DNA]</scope>
    <source>
        <strain evidence="7">CGMCC 1.6784</strain>
    </source>
</reference>
<feature type="compositionally biased region" description="Basic and acidic residues" evidence="3">
    <location>
        <begin position="116"/>
        <end position="129"/>
    </location>
</feature>
<evidence type="ECO:0000313" key="7">
    <source>
        <dbReference type="Proteomes" id="UP000605099"/>
    </source>
</evidence>
<dbReference type="InterPro" id="IPR018247">
    <property type="entry name" value="EF_Hand_1_Ca_BS"/>
</dbReference>
<keyword evidence="4" id="KW-0732">Signal</keyword>
<keyword evidence="1" id="KW-0479">Metal-binding</keyword>
<evidence type="ECO:0000256" key="3">
    <source>
        <dbReference type="SAM" id="MobiDB-lite"/>
    </source>
</evidence>
<accession>A0ABQ2JB50</accession>
<dbReference type="PANTHER" id="PTHR10891">
    <property type="entry name" value="EF-HAND CALCIUM-BINDING DOMAIN CONTAINING PROTEIN"/>
    <property type="match status" value="1"/>
</dbReference>
<feature type="domain" description="EF-hand" evidence="5">
    <location>
        <begin position="75"/>
        <end position="110"/>
    </location>
</feature>
<dbReference type="Proteomes" id="UP000605099">
    <property type="component" value="Unassembled WGS sequence"/>
</dbReference>
<protein>
    <recommendedName>
        <fullName evidence="5">EF-hand domain-containing protein</fullName>
    </recommendedName>
</protein>
<evidence type="ECO:0000256" key="2">
    <source>
        <dbReference type="ARBA" id="ARBA00022737"/>
    </source>
</evidence>
<dbReference type="InterPro" id="IPR002048">
    <property type="entry name" value="EF_hand_dom"/>
</dbReference>
<dbReference type="InterPro" id="IPR039647">
    <property type="entry name" value="EF_hand_pair_protein_CML-like"/>
</dbReference>
<name>A0ABQ2JB50_9SPHN</name>
<proteinExistence type="predicted"/>
<dbReference type="InterPro" id="IPR011992">
    <property type="entry name" value="EF-hand-dom_pair"/>
</dbReference>
<dbReference type="Pfam" id="PF13202">
    <property type="entry name" value="EF-hand_5"/>
    <property type="match status" value="4"/>
</dbReference>
<comment type="caution">
    <text evidence="6">The sequence shown here is derived from an EMBL/GenBank/DDBJ whole genome shotgun (WGS) entry which is preliminary data.</text>
</comment>
<keyword evidence="2" id="KW-0677">Repeat</keyword>
<sequence length="207" mass="21819">MKNAITKLTLGLSVAALAVGGIAYAQPGRGGGPMMDADGNGVVTRAEAKQAGDAMFARMDVNNDGKLDQTDREARHEARRAEMFAKLDSDGNGSISNEEFMAQPPHGPGQGGPGMDGERGPGMRDGDGRHGKHHRGHRGGMMMMAKMADTNNDGAVSKAEFDAAGEKHFAMMDADNDGQITQAERQAAHAKMKAQWKAKKAAKTDGN</sequence>
<keyword evidence="7" id="KW-1185">Reference proteome</keyword>
<organism evidence="6 7">
    <name type="scientific">Novosphingobium indicum</name>
    <dbReference type="NCBI Taxonomy" id="462949"/>
    <lineage>
        <taxon>Bacteria</taxon>
        <taxon>Pseudomonadati</taxon>
        <taxon>Pseudomonadota</taxon>
        <taxon>Alphaproteobacteria</taxon>
        <taxon>Sphingomonadales</taxon>
        <taxon>Sphingomonadaceae</taxon>
        <taxon>Novosphingobium</taxon>
    </lineage>
</organism>
<evidence type="ECO:0000256" key="4">
    <source>
        <dbReference type="SAM" id="SignalP"/>
    </source>
</evidence>
<feature type="region of interest" description="Disordered" evidence="3">
    <location>
        <begin position="90"/>
        <end position="137"/>
    </location>
</feature>
<dbReference type="SUPFAM" id="SSF47473">
    <property type="entry name" value="EF-hand"/>
    <property type="match status" value="1"/>
</dbReference>
<dbReference type="Gene3D" id="1.10.238.10">
    <property type="entry name" value="EF-hand"/>
    <property type="match status" value="2"/>
</dbReference>
<dbReference type="PROSITE" id="PS00018">
    <property type="entry name" value="EF_HAND_1"/>
    <property type="match status" value="1"/>
</dbReference>
<dbReference type="PROSITE" id="PS50222">
    <property type="entry name" value="EF_HAND_2"/>
    <property type="match status" value="1"/>
</dbReference>